<dbReference type="Gene3D" id="3.80.10.10">
    <property type="entry name" value="Ribonuclease Inhibitor"/>
    <property type="match status" value="1"/>
</dbReference>
<feature type="domain" description="Cyclin N-terminal" evidence="5">
    <location>
        <begin position="348"/>
        <end position="476"/>
    </location>
</feature>
<proteinExistence type="predicted"/>
<dbReference type="InterPro" id="IPR027038">
    <property type="entry name" value="RanGap"/>
</dbReference>
<evidence type="ECO:0000313" key="6">
    <source>
        <dbReference type="EMBL" id="CAK0872483.1"/>
    </source>
</evidence>
<feature type="region of interest" description="Disordered" evidence="4">
    <location>
        <begin position="46"/>
        <end position="103"/>
    </location>
</feature>
<dbReference type="SUPFAM" id="SSF47954">
    <property type="entry name" value="Cyclin-like"/>
    <property type="match status" value="1"/>
</dbReference>
<evidence type="ECO:0000313" key="7">
    <source>
        <dbReference type="Proteomes" id="UP001189429"/>
    </source>
</evidence>
<keyword evidence="2" id="KW-0433">Leucine-rich repeat</keyword>
<feature type="region of interest" description="Disordered" evidence="4">
    <location>
        <begin position="136"/>
        <end position="158"/>
    </location>
</feature>
<gene>
    <name evidence="6" type="ORF">PCOR1329_LOCUS57931</name>
</gene>
<protein>
    <recommendedName>
        <fullName evidence="5">Cyclin N-terminal domain-containing protein</fullName>
    </recommendedName>
</protein>
<dbReference type="SUPFAM" id="SSF52047">
    <property type="entry name" value="RNI-like"/>
    <property type="match status" value="1"/>
</dbReference>
<dbReference type="InterPro" id="IPR032675">
    <property type="entry name" value="LRR_dom_sf"/>
</dbReference>
<evidence type="ECO:0000259" key="5">
    <source>
        <dbReference type="Pfam" id="PF00134"/>
    </source>
</evidence>
<evidence type="ECO:0000256" key="1">
    <source>
        <dbReference type="ARBA" id="ARBA00022468"/>
    </source>
</evidence>
<evidence type="ECO:0000256" key="2">
    <source>
        <dbReference type="ARBA" id="ARBA00022614"/>
    </source>
</evidence>
<keyword evidence="1" id="KW-0343">GTPase activation</keyword>
<feature type="compositionally biased region" description="Low complexity" evidence="4">
    <location>
        <begin position="82"/>
        <end position="103"/>
    </location>
</feature>
<dbReference type="Pfam" id="PF13516">
    <property type="entry name" value="LRR_6"/>
    <property type="match status" value="1"/>
</dbReference>
<dbReference type="Proteomes" id="UP001189429">
    <property type="component" value="Unassembled WGS sequence"/>
</dbReference>
<comment type="caution">
    <text evidence="6">The sequence shown here is derived from an EMBL/GenBank/DDBJ whole genome shotgun (WGS) entry which is preliminary data.</text>
</comment>
<keyword evidence="3" id="KW-0677">Repeat</keyword>
<dbReference type="PANTHER" id="PTHR24113">
    <property type="entry name" value="RAN GTPASE-ACTIVATING PROTEIN 1"/>
    <property type="match status" value="1"/>
</dbReference>
<organism evidence="6 7">
    <name type="scientific">Prorocentrum cordatum</name>
    <dbReference type="NCBI Taxonomy" id="2364126"/>
    <lineage>
        <taxon>Eukaryota</taxon>
        <taxon>Sar</taxon>
        <taxon>Alveolata</taxon>
        <taxon>Dinophyceae</taxon>
        <taxon>Prorocentrales</taxon>
        <taxon>Prorocentraceae</taxon>
        <taxon>Prorocentrum</taxon>
    </lineage>
</organism>
<evidence type="ECO:0000256" key="4">
    <source>
        <dbReference type="SAM" id="MobiDB-lite"/>
    </source>
</evidence>
<name>A0ABN9VHC3_9DINO</name>
<accession>A0ABN9VHC3</accession>
<dbReference type="EMBL" id="CAUYUJ010017170">
    <property type="protein sequence ID" value="CAK0872483.1"/>
    <property type="molecule type" value="Genomic_DNA"/>
</dbReference>
<keyword evidence="7" id="KW-1185">Reference proteome</keyword>
<dbReference type="SMART" id="SM00368">
    <property type="entry name" value="LRR_RI"/>
    <property type="match status" value="2"/>
</dbReference>
<reference evidence="6" key="1">
    <citation type="submission" date="2023-10" db="EMBL/GenBank/DDBJ databases">
        <authorList>
            <person name="Chen Y."/>
            <person name="Shah S."/>
            <person name="Dougan E. K."/>
            <person name="Thang M."/>
            <person name="Chan C."/>
        </authorList>
    </citation>
    <scope>NUCLEOTIDE SEQUENCE [LARGE SCALE GENOMIC DNA]</scope>
</reference>
<evidence type="ECO:0000256" key="3">
    <source>
        <dbReference type="ARBA" id="ARBA00022737"/>
    </source>
</evidence>
<dbReference type="Pfam" id="PF00134">
    <property type="entry name" value="Cyclin_N"/>
    <property type="match status" value="1"/>
</dbReference>
<dbReference type="InterPro" id="IPR036915">
    <property type="entry name" value="Cyclin-like_sf"/>
</dbReference>
<dbReference type="InterPro" id="IPR006671">
    <property type="entry name" value="Cyclin_N"/>
</dbReference>
<feature type="compositionally biased region" description="Basic and acidic residues" evidence="4">
    <location>
        <begin position="49"/>
        <end position="59"/>
    </location>
</feature>
<dbReference type="Gene3D" id="1.10.472.10">
    <property type="entry name" value="Cyclin-like"/>
    <property type="match status" value="1"/>
</dbReference>
<dbReference type="PANTHER" id="PTHR24113:SF12">
    <property type="entry name" value="RAN GTPASE-ACTIVATING PROTEIN 1"/>
    <property type="match status" value="1"/>
</dbReference>
<dbReference type="InterPro" id="IPR001611">
    <property type="entry name" value="Leu-rich_rpt"/>
</dbReference>
<sequence length="489" mass="51920">MPYALFSKASGAVQAGLSAELQRVACDLRSCVGTLQAARAGAAGALQADAERGDAEGLRRATVGPSEGLHWAAGGPPEGPRRSAAPAAAAVPAAAPAAEARPSVARAGRLRAGAWRGGYGRAAFTADALWTCRAEGTQASTSEPRATSAGEGTMRRAGPRPRLRLRRRRGGAAAAAPPCGVPVRLQDLPPGVLQHVADFGPTFLGRVHFRRACASTQLVEWRWAPPLSISEDLSGLGLGDVGACAVAEALARGASDDVVRLHVGNNAIGDRGAAALAGALAESRAPVRRVYMENNEVGLVGARAMLAAISSSGTLKEVDLRGNRLSSAGKREVRYSRKGKQMFLDWDLPSPTYMSDTQPHINPRMRCILFDWLMDVFASSFHTPMPDNSFSPSEMFQTFSIVDRYLSRRPVAREHFQLVGAAGAFVSARHGELGADREPAALKSVRRLVRVSDHAFTDEDLLRTAGDIREALEHELDQPTVARCRTPSC</sequence>